<evidence type="ECO:0000313" key="20">
    <source>
        <dbReference type="EMBL" id="KIW50627.1"/>
    </source>
</evidence>
<dbReference type="GO" id="GO:0016787">
    <property type="term" value="F:hydrolase activity"/>
    <property type="evidence" value="ECO:0007669"/>
    <property type="project" value="UniProtKB-KW"/>
</dbReference>
<dbReference type="Pfam" id="PF00445">
    <property type="entry name" value="Ribonuclease_T2"/>
    <property type="match status" value="1"/>
</dbReference>
<dbReference type="STRING" id="348802.A0A0D2CLA5"/>
<keyword evidence="8" id="KW-0732">Signal</keyword>
<dbReference type="InterPro" id="IPR036430">
    <property type="entry name" value="RNase_T2-like_sf"/>
</dbReference>
<evidence type="ECO:0000256" key="11">
    <source>
        <dbReference type="ARBA" id="ARBA00023157"/>
    </source>
</evidence>
<gene>
    <name evidence="20" type="ORF">PV05_09418</name>
</gene>
<dbReference type="GO" id="GO:0005775">
    <property type="term" value="C:vacuolar lumen"/>
    <property type="evidence" value="ECO:0007669"/>
    <property type="project" value="UniProtKB-SubCell"/>
</dbReference>
<comment type="similarity">
    <text evidence="3 17">Belongs to the RNase T2 family.</text>
</comment>
<dbReference type="InterPro" id="IPR018188">
    <property type="entry name" value="RNase_T2_His_AS_1"/>
</dbReference>
<evidence type="ECO:0000256" key="14">
    <source>
        <dbReference type="ARBA" id="ARBA00025494"/>
    </source>
</evidence>
<evidence type="ECO:0000256" key="9">
    <source>
        <dbReference type="ARBA" id="ARBA00022759"/>
    </source>
</evidence>
<evidence type="ECO:0000256" key="4">
    <source>
        <dbReference type="ARBA" id="ARBA00012571"/>
    </source>
</evidence>
<evidence type="ECO:0000256" key="5">
    <source>
        <dbReference type="ARBA" id="ARBA00022490"/>
    </source>
</evidence>
<dbReference type="PANTHER" id="PTHR11240:SF22">
    <property type="entry name" value="RIBONUCLEASE T2"/>
    <property type="match status" value="1"/>
</dbReference>
<dbReference type="GO" id="GO:0005576">
    <property type="term" value="C:extracellular region"/>
    <property type="evidence" value="ECO:0007669"/>
    <property type="project" value="TreeGrafter"/>
</dbReference>
<feature type="compositionally biased region" description="Low complexity" evidence="18">
    <location>
        <begin position="353"/>
        <end position="368"/>
    </location>
</feature>
<feature type="active site" evidence="16">
    <location>
        <position position="87"/>
    </location>
</feature>
<evidence type="ECO:0000256" key="16">
    <source>
        <dbReference type="PIRSR" id="PIRSR633697-1"/>
    </source>
</evidence>
<keyword evidence="10" id="KW-0378">Hydrolase</keyword>
<evidence type="ECO:0000256" key="2">
    <source>
        <dbReference type="ARBA" id="ARBA00004496"/>
    </source>
</evidence>
<feature type="compositionally biased region" description="Low complexity" evidence="18">
    <location>
        <begin position="320"/>
        <end position="339"/>
    </location>
</feature>
<dbReference type="GO" id="GO:0006401">
    <property type="term" value="P:RNA catabolic process"/>
    <property type="evidence" value="ECO:0007669"/>
    <property type="project" value="UniProtKB-ARBA"/>
</dbReference>
<dbReference type="PROSITE" id="PS00530">
    <property type="entry name" value="RNASE_T2_1"/>
    <property type="match status" value="1"/>
</dbReference>
<dbReference type="Gene3D" id="3.90.730.10">
    <property type="entry name" value="Ribonuclease T2-like"/>
    <property type="match status" value="1"/>
</dbReference>
<dbReference type="InterPro" id="IPR033697">
    <property type="entry name" value="Ribonuclease_T2_eukaryotic"/>
</dbReference>
<dbReference type="GO" id="GO:0033897">
    <property type="term" value="F:ribonuclease T2 activity"/>
    <property type="evidence" value="ECO:0007669"/>
    <property type="project" value="UniProtKB-EC"/>
</dbReference>
<dbReference type="InterPro" id="IPR033130">
    <property type="entry name" value="RNase_T2_His_AS_2"/>
</dbReference>
<proteinExistence type="inferred from homology"/>
<organism evidence="20 21">
    <name type="scientific">Exophiala xenobiotica</name>
    <dbReference type="NCBI Taxonomy" id="348802"/>
    <lineage>
        <taxon>Eukaryota</taxon>
        <taxon>Fungi</taxon>
        <taxon>Dikarya</taxon>
        <taxon>Ascomycota</taxon>
        <taxon>Pezizomycotina</taxon>
        <taxon>Eurotiomycetes</taxon>
        <taxon>Chaetothyriomycetidae</taxon>
        <taxon>Chaetothyriales</taxon>
        <taxon>Herpotrichiellaceae</taxon>
        <taxon>Exophiala</taxon>
    </lineage>
</organism>
<dbReference type="InterPro" id="IPR057328">
    <property type="entry name" value="RNaseT2L_C"/>
</dbReference>
<evidence type="ECO:0000256" key="6">
    <source>
        <dbReference type="ARBA" id="ARBA00022554"/>
    </source>
</evidence>
<keyword evidence="9" id="KW-0255">Endonuclease</keyword>
<dbReference type="CDD" id="cd01061">
    <property type="entry name" value="RNase_T2_euk"/>
    <property type="match status" value="1"/>
</dbReference>
<dbReference type="SUPFAM" id="SSF55895">
    <property type="entry name" value="Ribonuclease Rh-like"/>
    <property type="match status" value="1"/>
</dbReference>
<name>A0A0D2CLA5_9EURO</name>
<evidence type="ECO:0000256" key="3">
    <source>
        <dbReference type="ARBA" id="ARBA00007469"/>
    </source>
</evidence>
<keyword evidence="6" id="KW-0926">Vacuole</keyword>
<comment type="function">
    <text evidence="14">Rnase which modulates cell survival under stress conditions. Released from the vacuole to the cytoplasm during stress to promote tRNA and rRNA cleavage and to activate separately a downstream pathway that promotes cell death. Involved in cell size, vacuolar morphology and growth at high temperatures and high salt concentration.</text>
</comment>
<protein>
    <recommendedName>
        <fullName evidence="15">Ribonuclease T2-like</fullName>
        <ecNumber evidence="4">4.6.1.19</ecNumber>
    </recommendedName>
</protein>
<evidence type="ECO:0000256" key="18">
    <source>
        <dbReference type="SAM" id="MobiDB-lite"/>
    </source>
</evidence>
<dbReference type="RefSeq" id="XP_013311211.1">
    <property type="nucleotide sequence ID" value="XM_013455757.1"/>
</dbReference>
<dbReference type="PROSITE" id="PS00531">
    <property type="entry name" value="RNASE_T2_2"/>
    <property type="match status" value="1"/>
</dbReference>
<keyword evidence="21" id="KW-1185">Reference proteome</keyword>
<dbReference type="HOGENOM" id="CLU_037966_0_1_1"/>
<dbReference type="Proteomes" id="UP000054342">
    <property type="component" value="Unassembled WGS sequence"/>
</dbReference>
<dbReference type="AlphaFoldDB" id="A0A0D2CLA5"/>
<feature type="active site" evidence="16">
    <location>
        <position position="153"/>
    </location>
</feature>
<evidence type="ECO:0000256" key="7">
    <source>
        <dbReference type="ARBA" id="ARBA00022722"/>
    </source>
</evidence>
<dbReference type="OrthoDB" id="435754at2759"/>
<accession>A0A0D2CLA5</accession>
<keyword evidence="7" id="KW-0540">Nuclease</keyword>
<comment type="subcellular location">
    <subcellularLocation>
        <location evidence="2">Cytoplasm</location>
    </subcellularLocation>
    <subcellularLocation>
        <location evidence="1">Vacuole lumen</location>
    </subcellularLocation>
</comment>
<feature type="region of interest" description="Disordered" evidence="18">
    <location>
        <begin position="285"/>
        <end position="376"/>
    </location>
</feature>
<evidence type="ECO:0000313" key="21">
    <source>
        <dbReference type="Proteomes" id="UP000054342"/>
    </source>
</evidence>
<dbReference type="GO" id="GO:0003723">
    <property type="term" value="F:RNA binding"/>
    <property type="evidence" value="ECO:0007669"/>
    <property type="project" value="InterPro"/>
</dbReference>
<keyword evidence="5" id="KW-0963">Cytoplasm</keyword>
<keyword evidence="11" id="KW-1015">Disulfide bond</keyword>
<keyword evidence="13" id="KW-0456">Lyase</keyword>
<sequence>MLDTLYKLPLISSLLNFSPFLPPLDTHTTTIPTSQSSCPNPPSLSCPFPPPREINTCCLNHPSGHFLQTQFWDSSPALGPNTSWTIHGLWPDLCAGGFDTFCDSSRSHSPSDIRTLLTSLLNHTHTTHDDLLDFMDTYWLSLDDQPQHLWAHEWNKHGTCISTLDPDCYHSQENPDLSVLDYFVHTTSLFRTLDTYTLLAEAGILPSRHQRYTLRELEEAIESSPHGYPVTFRCTHAGELNEIWYHFSVMGSLRNSYPEHEHEHEDPNERRMSPLLDASTVRDIFVPTNPDGAKSNCPSQGIKYLPKDKNPDGGHPGPSPSRTTTTATSTTIPTSAPFTGKGHLAIHILDGTSSSSSPSSSPSNESPPTQNILSSSSDELLSTQRGCLIRLGQWYVSGTCATFKAQPDIVDPGQAPLFSLSSSYSPCVFSVRTGKLECTKSTTVQSIFSTDNENPHVLSYQNRTTFYADHVPRRFDKVDIYADDGDGERSVQLEIHWVAV</sequence>
<evidence type="ECO:0000256" key="12">
    <source>
        <dbReference type="ARBA" id="ARBA00023180"/>
    </source>
</evidence>
<evidence type="ECO:0000256" key="8">
    <source>
        <dbReference type="ARBA" id="ARBA00022729"/>
    </source>
</evidence>
<evidence type="ECO:0000256" key="15">
    <source>
        <dbReference type="ARBA" id="ARBA00071169"/>
    </source>
</evidence>
<evidence type="ECO:0000256" key="1">
    <source>
        <dbReference type="ARBA" id="ARBA00004410"/>
    </source>
</evidence>
<evidence type="ECO:0000259" key="19">
    <source>
        <dbReference type="Pfam" id="PF25488"/>
    </source>
</evidence>
<evidence type="ECO:0000256" key="13">
    <source>
        <dbReference type="ARBA" id="ARBA00023239"/>
    </source>
</evidence>
<dbReference type="Pfam" id="PF25488">
    <property type="entry name" value="RNaseT2L_C"/>
    <property type="match status" value="1"/>
</dbReference>
<evidence type="ECO:0000256" key="10">
    <source>
        <dbReference type="ARBA" id="ARBA00022801"/>
    </source>
</evidence>
<feature type="domain" description="RNase T2-like C-terminal" evidence="19">
    <location>
        <begin position="382"/>
        <end position="497"/>
    </location>
</feature>
<dbReference type="EC" id="4.6.1.19" evidence="4"/>
<keyword evidence="12" id="KW-0325">Glycoprotein</keyword>
<dbReference type="PANTHER" id="PTHR11240">
    <property type="entry name" value="RIBONUCLEASE T2"/>
    <property type="match status" value="1"/>
</dbReference>
<feature type="active site" evidence="16">
    <location>
        <position position="157"/>
    </location>
</feature>
<dbReference type="EMBL" id="KN847322">
    <property type="protein sequence ID" value="KIW50627.1"/>
    <property type="molecule type" value="Genomic_DNA"/>
</dbReference>
<dbReference type="GeneID" id="25331326"/>
<reference evidence="20 21" key="1">
    <citation type="submission" date="2015-01" db="EMBL/GenBank/DDBJ databases">
        <title>The Genome Sequence of Exophiala xenobiotica CBS118157.</title>
        <authorList>
            <consortium name="The Broad Institute Genomics Platform"/>
            <person name="Cuomo C."/>
            <person name="de Hoog S."/>
            <person name="Gorbushina A."/>
            <person name="Stielow B."/>
            <person name="Teixiera M."/>
            <person name="Abouelleil A."/>
            <person name="Chapman S.B."/>
            <person name="Priest M."/>
            <person name="Young S.K."/>
            <person name="Wortman J."/>
            <person name="Nusbaum C."/>
            <person name="Birren B."/>
        </authorList>
    </citation>
    <scope>NUCLEOTIDE SEQUENCE [LARGE SCALE GENOMIC DNA]</scope>
    <source>
        <strain evidence="20 21">CBS 118157</strain>
    </source>
</reference>
<evidence type="ECO:0000256" key="17">
    <source>
        <dbReference type="RuleBase" id="RU004328"/>
    </source>
</evidence>
<dbReference type="InterPro" id="IPR001568">
    <property type="entry name" value="RNase_T2-like"/>
</dbReference>